<keyword evidence="5 6" id="KW-0472">Membrane</keyword>
<feature type="transmembrane region" description="Helical" evidence="6">
    <location>
        <begin position="12"/>
        <end position="31"/>
    </location>
</feature>
<keyword evidence="3 6" id="KW-0812">Transmembrane</keyword>
<dbReference type="EMBL" id="JAHLQN010000001">
    <property type="protein sequence ID" value="MBU5625447.1"/>
    <property type="molecule type" value="Genomic_DNA"/>
</dbReference>
<dbReference type="InterPro" id="IPR003688">
    <property type="entry name" value="TraG/VirD4"/>
</dbReference>
<gene>
    <name evidence="7" type="ORF">KQI82_00675</name>
</gene>
<proteinExistence type="predicted"/>
<dbReference type="CDD" id="cd01127">
    <property type="entry name" value="TrwB_TraG_TraD_VirD4"/>
    <property type="match status" value="1"/>
</dbReference>
<evidence type="ECO:0000256" key="3">
    <source>
        <dbReference type="ARBA" id="ARBA00022692"/>
    </source>
</evidence>
<keyword evidence="2" id="KW-1003">Cell membrane</keyword>
<reference evidence="7 8" key="1">
    <citation type="submission" date="2021-06" db="EMBL/GenBank/DDBJ databases">
        <authorList>
            <person name="Sun Q."/>
            <person name="Li D."/>
        </authorList>
    </citation>
    <scope>NUCLEOTIDE SEQUENCE [LARGE SCALE GENOMIC DNA]</scope>
    <source>
        <strain evidence="7 8">MSJ-2</strain>
    </source>
</reference>
<evidence type="ECO:0000256" key="1">
    <source>
        <dbReference type="ARBA" id="ARBA00004651"/>
    </source>
</evidence>
<evidence type="ECO:0000256" key="4">
    <source>
        <dbReference type="ARBA" id="ARBA00022989"/>
    </source>
</evidence>
<evidence type="ECO:0000256" key="5">
    <source>
        <dbReference type="ARBA" id="ARBA00023136"/>
    </source>
</evidence>
<dbReference type="RefSeq" id="WP_216557288.1">
    <property type="nucleotide sequence ID" value="NZ_JAHLQN010000001.1"/>
</dbReference>
<dbReference type="PANTHER" id="PTHR37937">
    <property type="entry name" value="CONJUGATIVE TRANSFER: DNA TRANSPORT"/>
    <property type="match status" value="1"/>
</dbReference>
<evidence type="ECO:0000256" key="6">
    <source>
        <dbReference type="SAM" id="Phobius"/>
    </source>
</evidence>
<accession>A0ABS6F766</accession>
<dbReference type="NCBIfam" id="NF045973">
    <property type="entry name" value="conju_CD1115"/>
    <property type="match status" value="1"/>
</dbReference>
<keyword evidence="4 6" id="KW-1133">Transmembrane helix</keyword>
<evidence type="ECO:0000313" key="7">
    <source>
        <dbReference type="EMBL" id="MBU5625447.1"/>
    </source>
</evidence>
<dbReference type="PANTHER" id="PTHR37937:SF1">
    <property type="entry name" value="CONJUGATIVE TRANSFER: DNA TRANSPORT"/>
    <property type="match status" value="1"/>
</dbReference>
<evidence type="ECO:0000256" key="2">
    <source>
        <dbReference type="ARBA" id="ARBA00022475"/>
    </source>
</evidence>
<dbReference type="Proteomes" id="UP000787672">
    <property type="component" value="Unassembled WGS sequence"/>
</dbReference>
<dbReference type="Pfam" id="PF02534">
    <property type="entry name" value="T4SS-DNA_transf"/>
    <property type="match status" value="1"/>
</dbReference>
<name>A0ABS6F766_9FIRM</name>
<organism evidence="7 8">
    <name type="scientific">Dysosmobacter acutus</name>
    <dbReference type="NCBI Taxonomy" id="2841504"/>
    <lineage>
        <taxon>Bacteria</taxon>
        <taxon>Bacillati</taxon>
        <taxon>Bacillota</taxon>
        <taxon>Clostridia</taxon>
        <taxon>Eubacteriales</taxon>
        <taxon>Oscillospiraceae</taxon>
        <taxon>Dysosmobacter</taxon>
    </lineage>
</organism>
<keyword evidence="8" id="KW-1185">Reference proteome</keyword>
<comment type="caution">
    <text evidence="7">The sequence shown here is derived from an EMBL/GenBank/DDBJ whole genome shotgun (WGS) entry which is preliminary data.</text>
</comment>
<protein>
    <submittedName>
        <fullName evidence="7">Type IV secretory system conjugative DNA transfer family protein</fullName>
    </submittedName>
</protein>
<sequence length="600" mass="68405">MRQNDFRSAASVWAALSPLVLWLAAIAAYAYEDGMNLFQWMGRFSQVLERPFAIGWTAHTPKFMLVSLIIYAFGIALYYSGRENRRPGEEYGSAKWGNPKELNRKYMDHRHKDANIILTQRVRLGMDGYITQRNMNILVIGGSGSGKTRYFCKPGLYSANCSYLVTDPKGELLKAAGGLLLSLGYEVRVFNLIDPEQSDCYNPFVYVREEKDVLSLIDNLIKNTTPRNASSNDPFWEKAEVALDSALMLYLIHEAPQDEQNFETMIYMMNFADVREEDEQYRSPLDMLFRALEEEQPAHVAVKQYKVFKQAAGKTAKSILVTAAVRLAAFNIPQYAAMTSMDEMDFGSLGERKRAIFCVIPVNDSSMNYLVGMLYTQCFQELYRRADLKYNGRLPVPVRVIQDEWANVAQPESYPKILATCRSYNIGLNIIVQNVQQIKALYEKEHESIIGNCDTLLFLGGGNEPASLEFIVKLLGRETLATRTRGLTKGRNGSSTTNYQQTGRDLMTIDEVRKLDTNKAILFIRGENPVIDRKYNLKRHPNIKLTSDGKAKPYIHKPQGVPDYALPDLPYAFKSLDDYEFINMEENEHEQTEEQRHDEA</sequence>
<dbReference type="InterPro" id="IPR051539">
    <property type="entry name" value="T4SS-coupling_protein"/>
</dbReference>
<comment type="subcellular location">
    <subcellularLocation>
        <location evidence="1">Cell membrane</location>
        <topology evidence="1">Multi-pass membrane protein</topology>
    </subcellularLocation>
</comment>
<evidence type="ECO:0000313" key="8">
    <source>
        <dbReference type="Proteomes" id="UP000787672"/>
    </source>
</evidence>